<dbReference type="PANTHER" id="PTHR34322:SF2">
    <property type="entry name" value="TRANSPOSASE IS200-LIKE DOMAIN-CONTAINING PROTEIN"/>
    <property type="match status" value="1"/>
</dbReference>
<dbReference type="InterPro" id="IPR036515">
    <property type="entry name" value="Transposase_17_sf"/>
</dbReference>
<dbReference type="InterPro" id="IPR002686">
    <property type="entry name" value="Transposase_17"/>
</dbReference>
<dbReference type="GO" id="GO:0003677">
    <property type="term" value="F:DNA binding"/>
    <property type="evidence" value="ECO:0007669"/>
    <property type="project" value="InterPro"/>
</dbReference>
<evidence type="ECO:0000259" key="1">
    <source>
        <dbReference type="SMART" id="SM01321"/>
    </source>
</evidence>
<feature type="domain" description="Transposase IS200-like" evidence="1">
    <location>
        <begin position="9"/>
        <end position="140"/>
    </location>
</feature>
<dbReference type="PANTHER" id="PTHR34322">
    <property type="entry name" value="TRANSPOSASE, Y1_TNP DOMAIN-CONTAINING"/>
    <property type="match status" value="1"/>
</dbReference>
<dbReference type="Proteomes" id="UP000176755">
    <property type="component" value="Unassembled WGS sequence"/>
</dbReference>
<dbReference type="SMART" id="SM01321">
    <property type="entry name" value="Y1_Tnp"/>
    <property type="match status" value="1"/>
</dbReference>
<reference evidence="2 3" key="1">
    <citation type="journal article" date="2016" name="Nat. Commun.">
        <title>Thousands of microbial genomes shed light on interconnected biogeochemical processes in an aquifer system.</title>
        <authorList>
            <person name="Anantharaman K."/>
            <person name="Brown C.T."/>
            <person name="Hug L.A."/>
            <person name="Sharon I."/>
            <person name="Castelle C.J."/>
            <person name="Probst A.J."/>
            <person name="Thomas B.C."/>
            <person name="Singh A."/>
            <person name="Wilkins M.J."/>
            <person name="Karaoz U."/>
            <person name="Brodie E.L."/>
            <person name="Williams K.H."/>
            <person name="Hubbard S.S."/>
            <person name="Banfield J.F."/>
        </authorList>
    </citation>
    <scope>NUCLEOTIDE SEQUENCE [LARGE SCALE GENOMIC DNA]</scope>
</reference>
<name>A0A1G2E053_9BACT</name>
<accession>A0A1G2E053</accession>
<gene>
    <name evidence="2" type="ORF">A2175_01255</name>
</gene>
<dbReference type="GO" id="GO:0004803">
    <property type="term" value="F:transposase activity"/>
    <property type="evidence" value="ECO:0007669"/>
    <property type="project" value="InterPro"/>
</dbReference>
<dbReference type="Pfam" id="PF01797">
    <property type="entry name" value="Y1_Tnp"/>
    <property type="match status" value="1"/>
</dbReference>
<sequence>MQAEAFKLVYNRGVEKREIFLDKQDCTVFLHYLKMYLSPVEELKKIATPNFRINRFIPQNLSKELDLLSFSLMPNHIHLQIKQHTKDAITKFIRRLLTSYVMYFNKKNQRVGPLFQNRYKAILIDNESFLLHLSRYIHLNPLSVHSVIDFLDFSSYPYYLNKKQASWVKPQEILGYFKSSIHKDIKDMLSYQSFVEDCQEEAKDILGNLTLEDDFC</sequence>
<proteinExistence type="predicted"/>
<dbReference type="Gene3D" id="3.30.70.1290">
    <property type="entry name" value="Transposase IS200-like"/>
    <property type="match status" value="1"/>
</dbReference>
<dbReference type="EMBL" id="MHLY01000013">
    <property type="protein sequence ID" value="OGZ18538.1"/>
    <property type="molecule type" value="Genomic_DNA"/>
</dbReference>
<dbReference type="SUPFAM" id="SSF143422">
    <property type="entry name" value="Transposase IS200-like"/>
    <property type="match status" value="1"/>
</dbReference>
<evidence type="ECO:0000313" key="3">
    <source>
        <dbReference type="Proteomes" id="UP000176755"/>
    </source>
</evidence>
<dbReference type="GO" id="GO:0006313">
    <property type="term" value="P:DNA transposition"/>
    <property type="evidence" value="ECO:0007669"/>
    <property type="project" value="InterPro"/>
</dbReference>
<evidence type="ECO:0000313" key="2">
    <source>
        <dbReference type="EMBL" id="OGZ18538.1"/>
    </source>
</evidence>
<comment type="caution">
    <text evidence="2">The sequence shown here is derived from an EMBL/GenBank/DDBJ whole genome shotgun (WGS) entry which is preliminary data.</text>
</comment>
<dbReference type="AlphaFoldDB" id="A0A1G2E053"/>
<organism evidence="2 3">
    <name type="scientific">Candidatus Nealsonbacteria bacterium RBG_13_42_11</name>
    <dbReference type="NCBI Taxonomy" id="1801663"/>
    <lineage>
        <taxon>Bacteria</taxon>
        <taxon>Candidatus Nealsoniibacteriota</taxon>
    </lineage>
</organism>
<protein>
    <recommendedName>
        <fullName evidence="1">Transposase IS200-like domain-containing protein</fullName>
    </recommendedName>
</protein>